<evidence type="ECO:0000313" key="3">
    <source>
        <dbReference type="Proteomes" id="UP000078200"/>
    </source>
</evidence>
<name>A0A1A9UKP0_GLOAU</name>
<dbReference type="AlphaFoldDB" id="A0A1A9UKP0"/>
<protein>
    <submittedName>
        <fullName evidence="2">Uncharacterized protein</fullName>
    </submittedName>
</protein>
<reference evidence="2" key="1">
    <citation type="submission" date="2020-05" db="UniProtKB">
        <authorList>
            <consortium name="EnsemblMetazoa"/>
        </authorList>
    </citation>
    <scope>IDENTIFICATION</scope>
    <source>
        <strain evidence="2">TTRI</strain>
    </source>
</reference>
<dbReference type="VEuPathDB" id="VectorBase:GAUT007641"/>
<accession>A0A1A9UKP0</accession>
<keyword evidence="3" id="KW-1185">Reference proteome</keyword>
<organism evidence="2 3">
    <name type="scientific">Glossina austeni</name>
    <name type="common">Savannah tsetse fly</name>
    <dbReference type="NCBI Taxonomy" id="7395"/>
    <lineage>
        <taxon>Eukaryota</taxon>
        <taxon>Metazoa</taxon>
        <taxon>Ecdysozoa</taxon>
        <taxon>Arthropoda</taxon>
        <taxon>Hexapoda</taxon>
        <taxon>Insecta</taxon>
        <taxon>Pterygota</taxon>
        <taxon>Neoptera</taxon>
        <taxon>Endopterygota</taxon>
        <taxon>Diptera</taxon>
        <taxon>Brachycera</taxon>
        <taxon>Muscomorpha</taxon>
        <taxon>Hippoboscoidea</taxon>
        <taxon>Glossinidae</taxon>
        <taxon>Glossina</taxon>
    </lineage>
</organism>
<sequence length="125" mass="14092">MYENDGPPPLPQKLVENNLGSGTLQRCVIASTDKLVKGCTNCLRLISTSKPYLFRKPALVIGLETFAIKNIKGNVSQNLADFKFTTRGWKRLLDWPVQELSVHNFTRNSPSDEEENMPTLDTIQQ</sequence>
<proteinExistence type="predicted"/>
<feature type="region of interest" description="Disordered" evidence="1">
    <location>
        <begin position="106"/>
        <end position="125"/>
    </location>
</feature>
<evidence type="ECO:0000256" key="1">
    <source>
        <dbReference type="SAM" id="MobiDB-lite"/>
    </source>
</evidence>
<dbReference type="EnsemblMetazoa" id="GAUT007641-RA">
    <property type="protein sequence ID" value="GAUT007641-PA"/>
    <property type="gene ID" value="GAUT007641"/>
</dbReference>
<evidence type="ECO:0000313" key="2">
    <source>
        <dbReference type="EnsemblMetazoa" id="GAUT007641-PA"/>
    </source>
</evidence>
<dbReference type="Proteomes" id="UP000078200">
    <property type="component" value="Unassembled WGS sequence"/>
</dbReference>